<dbReference type="RefSeq" id="WP_185026323.1">
    <property type="nucleotide sequence ID" value="NZ_BNBN01000001.1"/>
</dbReference>
<dbReference type="Proteomes" id="UP000540423">
    <property type="component" value="Unassembled WGS sequence"/>
</dbReference>
<feature type="compositionally biased region" description="Low complexity" evidence="1">
    <location>
        <begin position="192"/>
        <end position="203"/>
    </location>
</feature>
<reference evidence="2 3" key="1">
    <citation type="submission" date="2020-08" db="EMBL/GenBank/DDBJ databases">
        <title>Genomic Encyclopedia of Type Strains, Phase IV (KMG-IV): sequencing the most valuable type-strain genomes for metagenomic binning, comparative biology and taxonomic classification.</title>
        <authorList>
            <person name="Goeker M."/>
        </authorList>
    </citation>
    <scope>NUCLEOTIDE SEQUENCE [LARGE SCALE GENOMIC DNA]</scope>
    <source>
        <strain evidence="2 3">DSM 40141</strain>
    </source>
</reference>
<evidence type="ECO:0008006" key="4">
    <source>
        <dbReference type="Google" id="ProtNLM"/>
    </source>
</evidence>
<feature type="region of interest" description="Disordered" evidence="1">
    <location>
        <begin position="71"/>
        <end position="95"/>
    </location>
</feature>
<name>A0A7X0HAG7_9ACTN</name>
<accession>A0A7X0HAG7</accession>
<sequence length="228" mass="23549">MGATGRIRHRRTLAALGVAGAMVAGVTACEPGGGGGLGSFAVALTTDRTGTAALERAGVDVAWLSCTSTVGERGRVSTGPDPGPRPSVVTPRPGAREVATVVCEGQTGNGREIRINGKVTDERDGRCVRGDLTAKVADRTVFRVSVLGDCDARTVGPTSRPTQRPPQPTREPPPQPTPSPQPTRDPAPSRDPAPTVTVTVTADPRPDPPPHPAPTRDPEPTCSCPPEK</sequence>
<evidence type="ECO:0000256" key="1">
    <source>
        <dbReference type="SAM" id="MobiDB-lite"/>
    </source>
</evidence>
<dbReference type="PROSITE" id="PS51257">
    <property type="entry name" value="PROKAR_LIPOPROTEIN"/>
    <property type="match status" value="1"/>
</dbReference>
<organism evidence="2 3">
    <name type="scientific">Streptomyces candidus</name>
    <dbReference type="NCBI Taxonomy" id="67283"/>
    <lineage>
        <taxon>Bacteria</taxon>
        <taxon>Bacillati</taxon>
        <taxon>Actinomycetota</taxon>
        <taxon>Actinomycetes</taxon>
        <taxon>Kitasatosporales</taxon>
        <taxon>Streptomycetaceae</taxon>
        <taxon>Streptomyces</taxon>
    </lineage>
</organism>
<gene>
    <name evidence="2" type="ORF">HNQ79_000518</name>
</gene>
<dbReference type="AlphaFoldDB" id="A0A7X0HAG7"/>
<protein>
    <recommendedName>
        <fullName evidence="4">Lipoprotein</fullName>
    </recommendedName>
</protein>
<dbReference type="EMBL" id="JACHEM010000001">
    <property type="protein sequence ID" value="MBB6434080.1"/>
    <property type="molecule type" value="Genomic_DNA"/>
</dbReference>
<proteinExistence type="predicted"/>
<feature type="compositionally biased region" description="Pro residues" evidence="1">
    <location>
        <begin position="163"/>
        <end position="191"/>
    </location>
</feature>
<keyword evidence="3" id="KW-1185">Reference proteome</keyword>
<evidence type="ECO:0000313" key="2">
    <source>
        <dbReference type="EMBL" id="MBB6434080.1"/>
    </source>
</evidence>
<feature type="compositionally biased region" description="Basic and acidic residues" evidence="1">
    <location>
        <begin position="204"/>
        <end position="219"/>
    </location>
</feature>
<feature type="region of interest" description="Disordered" evidence="1">
    <location>
        <begin position="151"/>
        <end position="228"/>
    </location>
</feature>
<evidence type="ECO:0000313" key="3">
    <source>
        <dbReference type="Proteomes" id="UP000540423"/>
    </source>
</evidence>
<comment type="caution">
    <text evidence="2">The sequence shown here is derived from an EMBL/GenBank/DDBJ whole genome shotgun (WGS) entry which is preliminary data.</text>
</comment>